<dbReference type="Proteomes" id="UP000271925">
    <property type="component" value="Unassembled WGS sequence"/>
</dbReference>
<reference evidence="2 3" key="1">
    <citation type="submission" date="2018-11" db="EMBL/GenBank/DDBJ databases">
        <authorList>
            <person name="Zhou Z."/>
            <person name="Wang G."/>
        </authorList>
    </citation>
    <scope>NUCLEOTIDE SEQUENCE [LARGE SCALE GENOMIC DNA]</scope>
    <source>
        <strain evidence="2 3">KCTC52004</strain>
    </source>
</reference>
<keyword evidence="2" id="KW-0540">Nuclease</keyword>
<dbReference type="GO" id="GO:0004519">
    <property type="term" value="F:endonuclease activity"/>
    <property type="evidence" value="ECO:0007669"/>
    <property type="project" value="UniProtKB-KW"/>
</dbReference>
<proteinExistence type="predicted"/>
<sequence length="168" mass="19219">MLFLFGNKNGMETPTISQYELERGKPMPSKNHAKIQGLLSFVLIRDYNEKYDTLSEISVDLPTGGVVPDIALYPPTSYEAFNDEVEMTTPPLCAIEIISPSQPNQQFIKKAENYFKAGTRSCWVVDPVFRQIHVFDSPEHYQTFQAGQEDQLIDHVMDIRLSLQEIFK</sequence>
<dbReference type="EMBL" id="RQJO01000007">
    <property type="protein sequence ID" value="RRB06820.1"/>
    <property type="molecule type" value="Genomic_DNA"/>
</dbReference>
<accession>A0A3P1C086</accession>
<protein>
    <submittedName>
        <fullName evidence="2">Uma2 family endonuclease</fullName>
    </submittedName>
</protein>
<evidence type="ECO:0000313" key="3">
    <source>
        <dbReference type="Proteomes" id="UP000271925"/>
    </source>
</evidence>
<dbReference type="SUPFAM" id="SSF52980">
    <property type="entry name" value="Restriction endonuclease-like"/>
    <property type="match status" value="1"/>
</dbReference>
<gene>
    <name evidence="2" type="ORF">EHT25_03240</name>
</gene>
<evidence type="ECO:0000313" key="2">
    <source>
        <dbReference type="EMBL" id="RRB06820.1"/>
    </source>
</evidence>
<dbReference type="InterPro" id="IPR012296">
    <property type="entry name" value="Nuclease_put_TT1808"/>
</dbReference>
<dbReference type="PANTHER" id="PTHR34107">
    <property type="entry name" value="SLL0198 PROTEIN-RELATED"/>
    <property type="match status" value="1"/>
</dbReference>
<feature type="domain" description="Putative restriction endonuclease" evidence="1">
    <location>
        <begin position="22"/>
        <end position="154"/>
    </location>
</feature>
<dbReference type="Gene3D" id="3.90.1570.10">
    <property type="entry name" value="tt1808, chain A"/>
    <property type="match status" value="1"/>
</dbReference>
<keyword evidence="3" id="KW-1185">Reference proteome</keyword>
<dbReference type="AlphaFoldDB" id="A0A3P1C086"/>
<keyword evidence="2" id="KW-0378">Hydrolase</keyword>
<dbReference type="CDD" id="cd06260">
    <property type="entry name" value="DUF820-like"/>
    <property type="match status" value="1"/>
</dbReference>
<dbReference type="InterPro" id="IPR011335">
    <property type="entry name" value="Restrct_endonuc-II-like"/>
</dbReference>
<keyword evidence="2" id="KW-0255">Endonuclease</keyword>
<dbReference type="Pfam" id="PF05685">
    <property type="entry name" value="Uma2"/>
    <property type="match status" value="1"/>
</dbReference>
<dbReference type="InterPro" id="IPR008538">
    <property type="entry name" value="Uma2"/>
</dbReference>
<name>A0A3P1C086_9BACT</name>
<evidence type="ECO:0000259" key="1">
    <source>
        <dbReference type="Pfam" id="PF05685"/>
    </source>
</evidence>
<dbReference type="PANTHER" id="PTHR34107:SF4">
    <property type="entry name" value="SLL1222 PROTEIN"/>
    <property type="match status" value="1"/>
</dbReference>
<organism evidence="2 3">
    <name type="scientific">Larkinella rosea</name>
    <dbReference type="NCBI Taxonomy" id="2025312"/>
    <lineage>
        <taxon>Bacteria</taxon>
        <taxon>Pseudomonadati</taxon>
        <taxon>Bacteroidota</taxon>
        <taxon>Cytophagia</taxon>
        <taxon>Cytophagales</taxon>
        <taxon>Spirosomataceae</taxon>
        <taxon>Larkinella</taxon>
    </lineage>
</organism>
<dbReference type="OrthoDB" id="952185at2"/>
<comment type="caution">
    <text evidence="2">The sequence shown here is derived from an EMBL/GenBank/DDBJ whole genome shotgun (WGS) entry which is preliminary data.</text>
</comment>